<evidence type="ECO:0000256" key="2">
    <source>
        <dbReference type="SAM" id="MobiDB-lite"/>
    </source>
</evidence>
<comment type="caution">
    <text evidence="3">The sequence shown here is derived from an EMBL/GenBank/DDBJ whole genome shotgun (WGS) entry which is preliminary data.</text>
</comment>
<evidence type="ECO:0000313" key="3">
    <source>
        <dbReference type="EMBL" id="NBI34857.1"/>
    </source>
</evidence>
<evidence type="ECO:0008006" key="4">
    <source>
        <dbReference type="Google" id="ProtNLM"/>
    </source>
</evidence>
<proteinExistence type="predicted"/>
<protein>
    <recommendedName>
        <fullName evidence="4">DUF4352 domain-containing protein</fullName>
    </recommendedName>
</protein>
<name>A0A7C9JS54_9BACT</name>
<sequence length="357" mass="37813">MRGGNGFADARSFGLRSAANALGGHSDSSVNADAAAASQGQGDSAASSDAKGTSAQGEDAAAEESTTGPTLDPSEVSGYWILNGGKGVDDGILAAYWFDENGTFVMKANVLGVTLDREGTYRIEGDKVYVSVPDGGEGHVDVPSGGSGTATGIDIKINAIEDGEVTIDGDVLSTRATSTKGELITANRISEEQYQEYFDQVSALGPKNIAVGESVETPTVSFTVNSFSLVDEIYPSDTSGYYSYLSDEEGKTYLLAEVTFTNEGTEYCSPGYATEVMFNVGENTYNGSVEVDGGTRFSKVYSVDPKETSVLYIYCSVPDAALDSGDIKMTWTVPSEQQYMNTYWKASFPHDTFIVTM</sequence>
<evidence type="ECO:0000256" key="1">
    <source>
        <dbReference type="ARBA" id="ARBA00022729"/>
    </source>
</evidence>
<reference evidence="3" key="1">
    <citation type="submission" date="2018-08" db="EMBL/GenBank/DDBJ databases">
        <title>Murine metabolic-syndrome-specific gut microbial biobank.</title>
        <authorList>
            <person name="Liu C."/>
        </authorList>
    </citation>
    <scope>NUCLEOTIDE SEQUENCE [LARGE SCALE GENOMIC DNA]</scope>
    <source>
        <strain evidence="3">Z82</strain>
    </source>
</reference>
<gene>
    <name evidence="3" type="ORF">D1639_07400</name>
</gene>
<feature type="region of interest" description="Disordered" evidence="2">
    <location>
        <begin position="24"/>
        <end position="75"/>
    </location>
</feature>
<accession>A0A7C9JS54</accession>
<dbReference type="AlphaFoldDB" id="A0A7C9JS54"/>
<dbReference type="Gene3D" id="2.60.40.1240">
    <property type="match status" value="1"/>
</dbReference>
<feature type="compositionally biased region" description="Low complexity" evidence="2">
    <location>
        <begin position="26"/>
        <end position="55"/>
    </location>
</feature>
<keyword evidence="1" id="KW-0732">Signal</keyword>
<dbReference type="InterPro" id="IPR029050">
    <property type="entry name" value="Immunoprotect_excell_Ig-like"/>
</dbReference>
<dbReference type="EMBL" id="QWKH01000051">
    <property type="protein sequence ID" value="NBI34857.1"/>
    <property type="molecule type" value="Genomic_DNA"/>
</dbReference>
<organism evidence="3">
    <name type="scientific">Muribaculaceae bacterium Z82</name>
    <dbReference type="NCBI Taxonomy" id="2304548"/>
    <lineage>
        <taxon>Bacteria</taxon>
        <taxon>Pseudomonadati</taxon>
        <taxon>Bacteroidota</taxon>
        <taxon>Bacteroidia</taxon>
        <taxon>Bacteroidales</taxon>
        <taxon>Muribaculaceae</taxon>
    </lineage>
</organism>